<dbReference type="Proteomes" id="UP000570361">
    <property type="component" value="Unassembled WGS sequence"/>
</dbReference>
<dbReference type="EMBL" id="JACHXK010000004">
    <property type="protein sequence ID" value="MBB3110231.1"/>
    <property type="molecule type" value="Genomic_DNA"/>
</dbReference>
<organism evidence="1 2">
    <name type="scientific">Paenibacillus phyllosphaerae</name>
    <dbReference type="NCBI Taxonomy" id="274593"/>
    <lineage>
        <taxon>Bacteria</taxon>
        <taxon>Bacillati</taxon>
        <taxon>Bacillota</taxon>
        <taxon>Bacilli</taxon>
        <taxon>Bacillales</taxon>
        <taxon>Paenibacillaceae</taxon>
        <taxon>Paenibacillus</taxon>
    </lineage>
</organism>
<dbReference type="AlphaFoldDB" id="A0A7W5FMG1"/>
<accession>A0A7W5FMG1</accession>
<sequence>MRAVKLSDLSGTYNAVYSLGHLCLAAIQMEKNDLRHFAGPLDWMASYSLPQVTRLLANRFSGFLAYDNLQVKGMAGEKIYLVHETEYDILSNHDFYIHNNFPPHLAAYPEIKAKYDRRIARFLEKAATSGRILFIRTEATYEETVQLQAVLSGLVAHDYRLLVINHKNVQGIVEQEWGIDNVISLEFPDEEIWEGNDALWTAIFSGITLDDQ</sequence>
<proteinExistence type="predicted"/>
<reference evidence="1 2" key="1">
    <citation type="submission" date="2020-08" db="EMBL/GenBank/DDBJ databases">
        <title>Genomic Encyclopedia of Type Strains, Phase III (KMG-III): the genomes of soil and plant-associated and newly described type strains.</title>
        <authorList>
            <person name="Whitman W."/>
        </authorList>
    </citation>
    <scope>NUCLEOTIDE SEQUENCE [LARGE SCALE GENOMIC DNA]</scope>
    <source>
        <strain evidence="1 2">CECT 5862</strain>
    </source>
</reference>
<dbReference type="InterPro" id="IPR014903">
    <property type="entry name" value="DUF1796"/>
</dbReference>
<evidence type="ECO:0008006" key="3">
    <source>
        <dbReference type="Google" id="ProtNLM"/>
    </source>
</evidence>
<evidence type="ECO:0000313" key="2">
    <source>
        <dbReference type="Proteomes" id="UP000570361"/>
    </source>
</evidence>
<keyword evidence="2" id="KW-1185">Reference proteome</keyword>
<name>A0A7W5FMG1_9BACL</name>
<protein>
    <recommendedName>
        <fullName evidence="3">Papain-like cysteine peptidase</fullName>
    </recommendedName>
</protein>
<evidence type="ECO:0000313" key="1">
    <source>
        <dbReference type="EMBL" id="MBB3110231.1"/>
    </source>
</evidence>
<gene>
    <name evidence="1" type="ORF">FHS18_002298</name>
</gene>
<dbReference type="Pfam" id="PF08795">
    <property type="entry name" value="DUF1796"/>
    <property type="match status" value="1"/>
</dbReference>
<comment type="caution">
    <text evidence="1">The sequence shown here is derived from an EMBL/GenBank/DDBJ whole genome shotgun (WGS) entry which is preliminary data.</text>
</comment>